<evidence type="ECO:0000256" key="3">
    <source>
        <dbReference type="ARBA" id="ARBA00021495"/>
    </source>
</evidence>
<proteinExistence type="predicted"/>
<evidence type="ECO:0000256" key="4">
    <source>
        <dbReference type="ARBA" id="ARBA00022553"/>
    </source>
</evidence>
<evidence type="ECO:0000313" key="18">
    <source>
        <dbReference type="Proteomes" id="UP001212602"/>
    </source>
</evidence>
<dbReference type="InterPro" id="IPR036641">
    <property type="entry name" value="HPT_dom_sf"/>
</dbReference>
<evidence type="ECO:0000256" key="5">
    <source>
        <dbReference type="ARBA" id="ARBA00022679"/>
    </source>
</evidence>
<accession>A0AAE3SZ22</accession>
<dbReference type="PROSITE" id="PS50109">
    <property type="entry name" value="HIS_KIN"/>
    <property type="match status" value="1"/>
</dbReference>
<dbReference type="SUPFAM" id="SSF50341">
    <property type="entry name" value="CheW-like"/>
    <property type="match status" value="1"/>
</dbReference>
<evidence type="ECO:0000259" key="14">
    <source>
        <dbReference type="PROSITE" id="PS50110"/>
    </source>
</evidence>
<keyword evidence="18" id="KW-1185">Reference proteome</keyword>
<feature type="compositionally biased region" description="Polar residues" evidence="12">
    <location>
        <begin position="1065"/>
        <end position="1087"/>
    </location>
</feature>
<feature type="region of interest" description="Disordered" evidence="12">
    <location>
        <begin position="821"/>
        <end position="867"/>
    </location>
</feature>
<dbReference type="Pfam" id="PF01584">
    <property type="entry name" value="CheW"/>
    <property type="match status" value="1"/>
</dbReference>
<evidence type="ECO:0000256" key="2">
    <source>
        <dbReference type="ARBA" id="ARBA00012438"/>
    </source>
</evidence>
<feature type="compositionally biased region" description="Low complexity" evidence="12">
    <location>
        <begin position="985"/>
        <end position="995"/>
    </location>
</feature>
<dbReference type="Gene3D" id="3.30.565.10">
    <property type="entry name" value="Histidine kinase-like ATPase, C-terminal domain"/>
    <property type="match status" value="1"/>
</dbReference>
<keyword evidence="4 10" id="KW-0597">Phosphoprotein</keyword>
<feature type="compositionally biased region" description="Pro residues" evidence="12">
    <location>
        <begin position="822"/>
        <end position="833"/>
    </location>
</feature>
<dbReference type="InterPro" id="IPR001789">
    <property type="entry name" value="Sig_transdc_resp-reg_receiver"/>
</dbReference>
<dbReference type="EC" id="2.7.13.3" evidence="2"/>
<dbReference type="GO" id="GO:0000155">
    <property type="term" value="F:phosphorelay sensor kinase activity"/>
    <property type="evidence" value="ECO:0007669"/>
    <property type="project" value="InterPro"/>
</dbReference>
<feature type="coiled-coil region" evidence="11">
    <location>
        <begin position="1545"/>
        <end position="1579"/>
    </location>
</feature>
<sequence length="2149" mass="229562">MPTSSPAHAPVAGNAPASEDLGPLAWVSAEIQKSTELAVKSLRRVARETGLPLEESGGLLRMARQQLHQATGVLRMVGHGAPARLLGVMEQAVGRFVDEPPRCTDDSVSRIEHAGFALTDFIGAVLAGKRVSTVALFPQYRDVLELVRGERVHPADLWNYPWVWAEVQRPTSHRPLAYGPAVRAVFDRAILKVVKEGDESAARELSALCVALGLGAAQPKVASFWMLASGFFEALALGLVPADSYVKLSASRVLLQYTVLARGELNVSERLGQDLLFFCAQAAPGSRENAPMLRAVRVAWGVQNHGAVNYGAVQFGRFDPAVLAQARKRIETAKEMWTALAGGDTQRIRQVSDSFGQLGDSLHKLHPVTAPMVQALQDAVEASLRSGQPPSTELAMEVATSVLYLEAAFEDLDPQDQQLTARTAQLAARIESARRGGQSQPLEPWMEELYRRVSDRQTMGSIVDELRAHLLELEKSLDQFFRRPNEKASLRVVPGQLQQMRGVFSVLGLEQAAQTVQHMRDEVESLMAQRGAVEPADHDLLGNNLGALGFLIDMLGYQPGLARRLFVFDEARGELKPLMGRQLEDTPVHGIGADAGVAGGISVPQTDSVLSVEDVDKQIAAKLAALATPAKAPRAAAPAPARGAGSSSARIGDAAALADTEVTELEEDDLQAIFLEEAGEVLQQGRAAVIALERDPTDTAELTVLRRAFHTLKGSSRMVGLMDYGDAAWAYEQVLNTWLADQRPVTSELLSGATQALDQFSQWADAIARREAHGWEPAPLRAAAEALGRGEAAPPVQTARHLDDAAALAVAARQIAADLPPAEEPAPASPLPDEPAASPVSVRALPDLPDLPDLDLDLPADAAPTERPGLAELAALAERAERGDEERRADAEALDLHGDDFAITDIVHPLYEESPQRPPATEALELGEIDFEDALRREAPGTGTGESTSKPAPAEEPLAFTLPSDWTEEGQPRPTRVDEVSQATPAGLPDLDLPGELPPLEPGGEAAKPSEAIAALDSTRIELTAPALPEDEEMAQPQAATEPVFLADSAVLQGLDLDLDPAPVSSAQESTPASTGAQDSALEQTPASDEAGDLPESADVPDASGVDDEVLAESDSPNDSRPVLTLVPPAPLDAPQPAAGFSEDAVKVIGPLRIGIALYNVYLNEADEWSRQLANDVGEWALQPHETVSDSTVALAHSLAGSSATVGFQGLSGMARLFEAVLQHLRGHGDGTAAKGAALVAAAHEVRRLLHQFAAGFLKEPDPVVLQSLRQLLIAPLPPAQPPQADGFEPQESAATFAPTARSTSGLGLEDEDAIDIEDVVDPELFPIFEEEAAELLPQLDRALQQWAHSPTDSGPRTAALRTLHTLKGSARLAGAMRLGERAHRMESAIEAIAVDAGERDAIEALAAAFDGLQLTFDALRSADEAGQAELAQRASEAVATAPAQPATAFLEELPEPARAEQEAEADRPEQAQAWGEESPQTAQPRQPGDGAGLAAPLLPPATLRLGAVRAASTQTVRVRTQLLDRLVSQSGEVIITRSRLEAGLQQLSASLSELTGNLDRLRQQLRDVEVQAESQMQSRLAQTLDTPQSFDPLEFDRFTRVQELTRMMAESVNDVATVQRTLQKTVQTAEDGLAAQGRQTRDLQRGLLRTRMVEFESLADRLYRVVRQASKDTGKQVRLDITGGSIEMDRGVLERMTPAFEHLLRNCVAHGIEDAETRERAGKDAVGLVRIALSQEGNDVSVRFADDGAGLQRDRILARARALGLSEASELSAAEAAELIFLPGFTTVSQVSELAGRGIGMDVVRAEVAALGGRIETHSADGQGTEFRLVLPLTTAVTHVVMLRAGENTVGVPSNLVELVQRANAEELARAYETQHYPFGGEDVPFYWSGALLQSSARSERTAGRTNTIVVVRSAAQRLALHVDEVLGNQEVVVKNLGPQLARVPGMAGISVLASGAVALIYNPVALAALHGESARALQSLHKSASSSAAAAAVAPQAQEESPSAATPVPAPLQAAAQIPLVLVVDDSITVRRVTQRLLQREGYRVALAADGLQALERLQQERPSVVLSDIEMPRMDGFDLARNIRADAALAGLPIIMITSRIAEKHREHARELGVDHYLGKPYSEDDLLALVRRFTQQQASSDPVSV</sequence>
<dbReference type="InterPro" id="IPR002545">
    <property type="entry name" value="CheW-lke_dom"/>
</dbReference>
<feature type="domain" description="HPt" evidence="16">
    <location>
        <begin position="1318"/>
        <end position="1430"/>
    </location>
</feature>
<feature type="domain" description="Histidine kinase" evidence="13">
    <location>
        <begin position="1604"/>
        <end position="1836"/>
    </location>
</feature>
<name>A0AAE3SZ22_9BURK</name>
<feature type="domain" description="HPt" evidence="16">
    <location>
        <begin position="663"/>
        <end position="767"/>
    </location>
</feature>
<feature type="domain" description="CheW-like" evidence="15">
    <location>
        <begin position="1838"/>
        <end position="1974"/>
    </location>
</feature>
<feature type="domain" description="Response regulatory" evidence="14">
    <location>
        <begin position="2022"/>
        <end position="2138"/>
    </location>
</feature>
<dbReference type="Pfam" id="PF02518">
    <property type="entry name" value="HATPase_c"/>
    <property type="match status" value="1"/>
</dbReference>
<dbReference type="PROSITE" id="PS50110">
    <property type="entry name" value="RESPONSE_REGULATORY"/>
    <property type="match status" value="1"/>
</dbReference>
<dbReference type="Pfam" id="PF02895">
    <property type="entry name" value="H-kinase_dim"/>
    <property type="match status" value="1"/>
</dbReference>
<protein>
    <recommendedName>
        <fullName evidence="3">Chemotaxis protein CheA</fullName>
        <ecNumber evidence="2">2.7.13.3</ecNumber>
    </recommendedName>
</protein>
<evidence type="ECO:0000256" key="10">
    <source>
        <dbReference type="PROSITE-ProRule" id="PRU00169"/>
    </source>
</evidence>
<dbReference type="SUPFAM" id="SSF47384">
    <property type="entry name" value="Homodimeric domain of signal transducing histidine kinase"/>
    <property type="match status" value="1"/>
</dbReference>
<evidence type="ECO:0000256" key="7">
    <source>
        <dbReference type="ARBA" id="ARBA00023012"/>
    </source>
</evidence>
<organism evidence="17 18">
    <name type="scientific">Xenophilus arseniciresistens</name>
    <dbReference type="NCBI Taxonomy" id="1283306"/>
    <lineage>
        <taxon>Bacteria</taxon>
        <taxon>Pseudomonadati</taxon>
        <taxon>Pseudomonadota</taxon>
        <taxon>Betaproteobacteria</taxon>
        <taxon>Burkholderiales</taxon>
        <taxon>Comamonadaceae</taxon>
        <taxon>Xenophilus</taxon>
    </lineage>
</organism>
<evidence type="ECO:0000256" key="6">
    <source>
        <dbReference type="ARBA" id="ARBA00022777"/>
    </source>
</evidence>
<evidence type="ECO:0000259" key="15">
    <source>
        <dbReference type="PROSITE" id="PS50851"/>
    </source>
</evidence>
<reference evidence="17" key="1">
    <citation type="submission" date="2023-01" db="EMBL/GenBank/DDBJ databases">
        <title>Xenophilus mangrovi sp. nov., isolated from soil of Mangrove nature reserve.</title>
        <authorList>
            <person name="Xu S."/>
            <person name="Liu Z."/>
            <person name="Xu Y."/>
        </authorList>
    </citation>
    <scope>NUCLEOTIDE SEQUENCE</scope>
    <source>
        <strain evidence="17">YW8</strain>
    </source>
</reference>
<dbReference type="RefSeq" id="WP_271426643.1">
    <property type="nucleotide sequence ID" value="NZ_JAQIPB010000001.1"/>
</dbReference>
<keyword evidence="11" id="KW-0175">Coiled coil</keyword>
<feature type="region of interest" description="Disordered" evidence="12">
    <location>
        <begin position="1457"/>
        <end position="1498"/>
    </location>
</feature>
<keyword evidence="5" id="KW-0808">Transferase</keyword>
<dbReference type="SMART" id="SM00387">
    <property type="entry name" value="HATPase_c"/>
    <property type="match status" value="1"/>
</dbReference>
<dbReference type="Pfam" id="PF00072">
    <property type="entry name" value="Response_reg"/>
    <property type="match status" value="1"/>
</dbReference>
<dbReference type="SUPFAM" id="SSF52172">
    <property type="entry name" value="CheY-like"/>
    <property type="match status" value="1"/>
</dbReference>
<dbReference type="PROSITE" id="PS50851">
    <property type="entry name" value="CHEW"/>
    <property type="match status" value="1"/>
</dbReference>
<dbReference type="Proteomes" id="UP001212602">
    <property type="component" value="Unassembled WGS sequence"/>
</dbReference>
<evidence type="ECO:0000256" key="1">
    <source>
        <dbReference type="ARBA" id="ARBA00000085"/>
    </source>
</evidence>
<dbReference type="InterPro" id="IPR008207">
    <property type="entry name" value="Sig_transdc_His_kin_Hpt_dom"/>
</dbReference>
<dbReference type="CDD" id="cd17546">
    <property type="entry name" value="REC_hyHK_CKI1_RcsC-like"/>
    <property type="match status" value="1"/>
</dbReference>
<dbReference type="InterPro" id="IPR036097">
    <property type="entry name" value="HisK_dim/P_sf"/>
</dbReference>
<dbReference type="PANTHER" id="PTHR43395:SF8">
    <property type="entry name" value="HISTIDINE KINASE"/>
    <property type="match status" value="1"/>
</dbReference>
<dbReference type="GO" id="GO:0005737">
    <property type="term" value="C:cytoplasm"/>
    <property type="evidence" value="ECO:0007669"/>
    <property type="project" value="InterPro"/>
</dbReference>
<feature type="modified residue" description="Phosphohistidine" evidence="9">
    <location>
        <position position="1365"/>
    </location>
</feature>
<dbReference type="FunFam" id="3.30.565.10:FF:000016">
    <property type="entry name" value="Chemotaxis protein CheA, putative"/>
    <property type="match status" value="1"/>
</dbReference>
<dbReference type="PROSITE" id="PS50894">
    <property type="entry name" value="HPT"/>
    <property type="match status" value="2"/>
</dbReference>
<dbReference type="InterPro" id="IPR003594">
    <property type="entry name" value="HATPase_dom"/>
</dbReference>
<dbReference type="SMART" id="SM00448">
    <property type="entry name" value="REC"/>
    <property type="match status" value="1"/>
</dbReference>
<gene>
    <name evidence="17" type="ORF">PGB34_03330</name>
</gene>
<feature type="modified residue" description="4-aspartylphosphate" evidence="10">
    <location>
        <position position="2071"/>
    </location>
</feature>
<dbReference type="InterPro" id="IPR036061">
    <property type="entry name" value="CheW-like_dom_sf"/>
</dbReference>
<feature type="compositionally biased region" description="Basic and acidic residues" evidence="12">
    <location>
        <begin position="1457"/>
        <end position="1470"/>
    </location>
</feature>
<dbReference type="InterPro" id="IPR058661">
    <property type="entry name" value="FimL_2nd"/>
</dbReference>
<evidence type="ECO:0000259" key="16">
    <source>
        <dbReference type="PROSITE" id="PS50894"/>
    </source>
</evidence>
<dbReference type="SMART" id="SM00260">
    <property type="entry name" value="CheW"/>
    <property type="match status" value="1"/>
</dbReference>
<dbReference type="InterPro" id="IPR004105">
    <property type="entry name" value="CheA-like_dim"/>
</dbReference>
<feature type="region of interest" description="Disordered" evidence="12">
    <location>
        <begin position="912"/>
        <end position="1042"/>
    </location>
</feature>
<comment type="catalytic activity">
    <reaction evidence="1">
        <text>ATP + protein L-histidine = ADP + protein N-phospho-L-histidine.</text>
        <dbReference type="EC" id="2.7.13.3"/>
    </reaction>
</comment>
<feature type="region of interest" description="Disordered" evidence="12">
    <location>
        <begin position="1059"/>
        <end position="1131"/>
    </location>
</feature>
<dbReference type="InterPro" id="IPR011006">
    <property type="entry name" value="CheY-like_superfamily"/>
</dbReference>
<evidence type="ECO:0000259" key="13">
    <source>
        <dbReference type="PROSITE" id="PS50109"/>
    </source>
</evidence>
<dbReference type="Pfam" id="PF01627">
    <property type="entry name" value="Hpt"/>
    <property type="match status" value="2"/>
</dbReference>
<dbReference type="PRINTS" id="PR00344">
    <property type="entry name" value="BCTRLSENSOR"/>
</dbReference>
<keyword evidence="7" id="KW-0902">Two-component regulatory system</keyword>
<dbReference type="InterPro" id="IPR051315">
    <property type="entry name" value="Bact_Chemotaxis_CheA"/>
</dbReference>
<evidence type="ECO:0000256" key="11">
    <source>
        <dbReference type="SAM" id="Coils"/>
    </source>
</evidence>
<dbReference type="SMART" id="SM00073">
    <property type="entry name" value="HPT"/>
    <property type="match status" value="2"/>
</dbReference>
<evidence type="ECO:0000313" key="17">
    <source>
        <dbReference type="EMBL" id="MDA7415386.1"/>
    </source>
</evidence>
<dbReference type="InterPro" id="IPR004358">
    <property type="entry name" value="Sig_transdc_His_kin-like_C"/>
</dbReference>
<evidence type="ECO:0000256" key="12">
    <source>
        <dbReference type="SAM" id="MobiDB-lite"/>
    </source>
</evidence>
<dbReference type="Gene3D" id="3.40.50.2300">
    <property type="match status" value="1"/>
</dbReference>
<feature type="modified residue" description="Phosphohistidine" evidence="9">
    <location>
        <position position="710"/>
    </location>
</feature>
<evidence type="ECO:0000256" key="9">
    <source>
        <dbReference type="PROSITE-ProRule" id="PRU00110"/>
    </source>
</evidence>
<dbReference type="Gene3D" id="2.30.30.40">
    <property type="entry name" value="SH3 Domains"/>
    <property type="match status" value="1"/>
</dbReference>
<dbReference type="SMART" id="SM01231">
    <property type="entry name" value="H-kinase_dim"/>
    <property type="match status" value="1"/>
</dbReference>
<dbReference type="CDD" id="cd00088">
    <property type="entry name" value="HPT"/>
    <property type="match status" value="2"/>
</dbReference>
<dbReference type="Gene3D" id="1.20.120.160">
    <property type="entry name" value="HPT domain"/>
    <property type="match status" value="3"/>
</dbReference>
<dbReference type="InterPro" id="IPR005467">
    <property type="entry name" value="His_kinase_dom"/>
</dbReference>
<dbReference type="SUPFAM" id="SSF55874">
    <property type="entry name" value="ATPase domain of HSP90 chaperone/DNA topoisomerase II/histidine kinase"/>
    <property type="match status" value="1"/>
</dbReference>
<feature type="compositionally biased region" description="Low complexity" evidence="12">
    <location>
        <begin position="834"/>
        <end position="848"/>
    </location>
</feature>
<dbReference type="SUPFAM" id="SSF47226">
    <property type="entry name" value="Histidine-containing phosphotransfer domain, HPT domain"/>
    <property type="match status" value="4"/>
</dbReference>
<dbReference type="InterPro" id="IPR036890">
    <property type="entry name" value="HATPase_C_sf"/>
</dbReference>
<comment type="function">
    <text evidence="8">Involved in the transmission of sensory signals from the chemoreceptors to the flagellar motors. CheA is autophosphorylated; it can transfer its phosphate group to either CheB or CheY.</text>
</comment>
<dbReference type="PANTHER" id="PTHR43395">
    <property type="entry name" value="SENSOR HISTIDINE KINASE CHEA"/>
    <property type="match status" value="1"/>
</dbReference>
<dbReference type="GO" id="GO:0006935">
    <property type="term" value="P:chemotaxis"/>
    <property type="evidence" value="ECO:0007669"/>
    <property type="project" value="InterPro"/>
</dbReference>
<evidence type="ECO:0000256" key="8">
    <source>
        <dbReference type="ARBA" id="ARBA00035100"/>
    </source>
</evidence>
<dbReference type="Pfam" id="PF26379">
    <property type="entry name" value="FimL_2nd"/>
    <property type="match status" value="1"/>
</dbReference>
<dbReference type="EMBL" id="JAQIPB010000001">
    <property type="protein sequence ID" value="MDA7415386.1"/>
    <property type="molecule type" value="Genomic_DNA"/>
</dbReference>
<comment type="caution">
    <text evidence="17">The sequence shown here is derived from an EMBL/GenBank/DDBJ whole genome shotgun (WGS) entry which is preliminary data.</text>
</comment>
<keyword evidence="6" id="KW-0418">Kinase</keyword>